<dbReference type="InterPro" id="IPR046867">
    <property type="entry name" value="AldOxase/xan_DH_MoCoBD2"/>
</dbReference>
<dbReference type="Gene3D" id="3.90.1170.50">
    <property type="entry name" value="Aldehyde oxidase/xanthine dehydrogenase, a/b hammerhead"/>
    <property type="match status" value="1"/>
</dbReference>
<accession>A0ABY4CU11</accession>
<dbReference type="Pfam" id="PF20256">
    <property type="entry name" value="MoCoBD_2"/>
    <property type="match status" value="1"/>
</dbReference>
<evidence type="ECO:0000256" key="1">
    <source>
        <dbReference type="ARBA" id="ARBA00022505"/>
    </source>
</evidence>
<dbReference type="InterPro" id="IPR037165">
    <property type="entry name" value="AldOxase/xan_DH_Mopterin-bd_sf"/>
</dbReference>
<dbReference type="Gene3D" id="3.30.365.10">
    <property type="entry name" value="Aldehyde oxidase/xanthine dehydrogenase, molybdopterin binding domain"/>
    <property type="match status" value="4"/>
</dbReference>
<gene>
    <name evidence="4" type="ORF">LSG31_16865</name>
</gene>
<evidence type="ECO:0000256" key="2">
    <source>
        <dbReference type="ARBA" id="ARBA00023002"/>
    </source>
</evidence>
<dbReference type="SMART" id="SM01008">
    <property type="entry name" value="Ald_Xan_dh_C"/>
    <property type="match status" value="1"/>
</dbReference>
<dbReference type="SUPFAM" id="SSF56003">
    <property type="entry name" value="Molybdenum cofactor-binding domain"/>
    <property type="match status" value="1"/>
</dbReference>
<keyword evidence="1" id="KW-0500">Molybdenum</keyword>
<dbReference type="InterPro" id="IPR000674">
    <property type="entry name" value="Ald_Oxase/Xan_DH_a/b"/>
</dbReference>
<organism evidence="4 5">
    <name type="scientific">Fodinisporobacter ferrooxydans</name>
    <dbReference type="NCBI Taxonomy" id="2901836"/>
    <lineage>
        <taxon>Bacteria</taxon>
        <taxon>Bacillati</taxon>
        <taxon>Bacillota</taxon>
        <taxon>Bacilli</taxon>
        <taxon>Bacillales</taxon>
        <taxon>Alicyclobacillaceae</taxon>
        <taxon>Fodinisporobacter</taxon>
    </lineage>
</organism>
<evidence type="ECO:0000313" key="4">
    <source>
        <dbReference type="EMBL" id="UOF92902.1"/>
    </source>
</evidence>
<keyword evidence="2" id="KW-0560">Oxidoreductase</keyword>
<dbReference type="Pfam" id="PF02738">
    <property type="entry name" value="MoCoBD_1"/>
    <property type="match status" value="1"/>
</dbReference>
<dbReference type="Pfam" id="PF01315">
    <property type="entry name" value="Ald_Xan_dh_C"/>
    <property type="match status" value="1"/>
</dbReference>
<dbReference type="PANTHER" id="PTHR11908:SF132">
    <property type="entry name" value="ALDEHYDE OXIDASE 1-RELATED"/>
    <property type="match status" value="1"/>
</dbReference>
<sequence length="768" mass="83167">MSVPRKDGAEKVTGRAKYTNDFLKPGLLHAKLVTSVYAHATLVSIDTQKARNVPGVRAIVTGEDFPLLTGSPLEDRPPLAVDKVRYHGEPIAIVVADQENIAMQAASLIDVKYAPLPVVNSPRAALSANAPLLHPNLATYHVHSDVYPVANTNIANHTKIRKGNMEEGWKQCDVVIEANLSFPQSDHAAMEPRCVVAEIAPDHTISLISASQSPFIIRSLISHYFQIPIENVNVHTPFVGGAFGGKAPVQLEFLAVLASWAVGGRSVKLANEREQDFITSPVHIGLDADIQLGATKEGKFVAAAIQYRFDGGAYSDRAVIISQAAAVSCTGPYGIDRVHCDSFCVYTNHPYATSFRGFGHPELTFVIERAIDMLAAKLDIDPVELRLKNAIRPGDTSPTQTLLTCSTVGNLEKCLESIKQMMNWEQGRYEKIDDHRVRAKGICSFWKNSSTPTNASAGAVLLFHPNGSVNLVCGAVEIGQGTKTALAQIAAERLGMDVNHIHVVMDVHTDTTAEHWKTVASRSTFLVGRAVLAAAEDAIRQFKYNASFALRSEPADLEVGGNRVFRKDNPADGIDIVEIVHGYTYPNGNTVGHPVIGRGSYVVHHLTTLNKETGKGIPGPEWTVGAQGVEVELDLKNSTYKILKAVSVIDAGNVLNPKLARGQIMGGMSMGLSFAGREAFVYSEEGKILNPQLRTYKVHHYGDHPEYLVDFVETPHLEAPYGLRGIGEHGVIGMPAALANSLSRACGIDLNWLPLTPEAIWRARGGGR</sequence>
<keyword evidence="5" id="KW-1185">Reference proteome</keyword>
<feature type="domain" description="Aldehyde oxidase/xanthine dehydrogenase a/b hammerhead" evidence="3">
    <location>
        <begin position="13"/>
        <end position="117"/>
    </location>
</feature>
<dbReference type="InterPro" id="IPR016208">
    <property type="entry name" value="Ald_Oxase/xanthine_DH-like"/>
</dbReference>
<protein>
    <submittedName>
        <fullName evidence="4">Xanthine dehydrogenase family protein molybdopterin-binding subunit</fullName>
    </submittedName>
</protein>
<name>A0ABY4CU11_9BACL</name>
<dbReference type="PANTHER" id="PTHR11908">
    <property type="entry name" value="XANTHINE DEHYDROGENASE"/>
    <property type="match status" value="1"/>
</dbReference>
<evidence type="ECO:0000259" key="3">
    <source>
        <dbReference type="SMART" id="SM01008"/>
    </source>
</evidence>
<dbReference type="InterPro" id="IPR036856">
    <property type="entry name" value="Ald_Oxase/Xan_DH_a/b_sf"/>
</dbReference>
<reference evidence="4" key="1">
    <citation type="submission" date="2021-12" db="EMBL/GenBank/DDBJ databases">
        <title>Alicyclobacillaceae gen. nov., sp. nov., isolated from chalcocite enrichment system.</title>
        <authorList>
            <person name="Jiang Z."/>
        </authorList>
    </citation>
    <scope>NUCLEOTIDE SEQUENCE</scope>
    <source>
        <strain evidence="4">MYW30-H2</strain>
    </source>
</reference>
<dbReference type="SUPFAM" id="SSF54665">
    <property type="entry name" value="CO dehydrogenase molybdoprotein N-domain-like"/>
    <property type="match status" value="1"/>
</dbReference>
<dbReference type="Proteomes" id="UP000830167">
    <property type="component" value="Chromosome"/>
</dbReference>
<dbReference type="EMBL" id="CP089291">
    <property type="protein sequence ID" value="UOF92902.1"/>
    <property type="molecule type" value="Genomic_DNA"/>
</dbReference>
<dbReference type="InterPro" id="IPR008274">
    <property type="entry name" value="AldOxase/xan_DH_MoCoBD1"/>
</dbReference>
<proteinExistence type="predicted"/>
<evidence type="ECO:0000313" key="5">
    <source>
        <dbReference type="Proteomes" id="UP000830167"/>
    </source>
</evidence>